<keyword evidence="1" id="KW-0805">Transcription regulation</keyword>
<evidence type="ECO:0000313" key="5">
    <source>
        <dbReference type="EMBL" id="SLN33334.1"/>
    </source>
</evidence>
<name>A0A1Y5S9W2_9RHOB</name>
<sequence length="243" mass="27121">MVHLPNLPNPVFSNYNLWFSVKLDDRLRVVVVPFDSECILMSSTSELNRLFAQLRAAAPVGYTAGLHIRFATPLVYQSTYDPKWLEHYTLNAYALRDPMIAWGLSTEGQTRWSEIELPDPFKIWRQAAEFGLNYGMAVSCGPVQSRSIVGCSRSDREFTDAEIAKIATIVRTLHEVSEPQTDLTQAQLQALRCIAGGDRHAAAAARLGISESALKARLVSARERLMARTTSEAIQKAKEIKLL</sequence>
<feature type="domain" description="HTH luxR-type" evidence="4">
    <location>
        <begin position="180"/>
        <end position="237"/>
    </location>
</feature>
<dbReference type="InterPro" id="IPR016032">
    <property type="entry name" value="Sig_transdc_resp-reg_C-effctor"/>
</dbReference>
<dbReference type="AlphaFoldDB" id="A0A1Y5S9W2"/>
<dbReference type="InterPro" id="IPR036693">
    <property type="entry name" value="TF_LuxR_autoind-bd_dom_sf"/>
</dbReference>
<evidence type="ECO:0000256" key="1">
    <source>
        <dbReference type="ARBA" id="ARBA00023015"/>
    </source>
</evidence>
<dbReference type="Pfam" id="PF03472">
    <property type="entry name" value="Autoind_bind"/>
    <property type="match status" value="1"/>
</dbReference>
<proteinExistence type="predicted"/>
<keyword evidence="3" id="KW-0804">Transcription</keyword>
<reference evidence="5 6" key="1">
    <citation type="submission" date="2017-03" db="EMBL/GenBank/DDBJ databases">
        <authorList>
            <person name="Afonso C.L."/>
            <person name="Miller P.J."/>
            <person name="Scott M.A."/>
            <person name="Spackman E."/>
            <person name="Goraichik I."/>
            <person name="Dimitrov K.M."/>
            <person name="Suarez D.L."/>
            <person name="Swayne D.E."/>
        </authorList>
    </citation>
    <scope>NUCLEOTIDE SEQUENCE [LARGE SCALE GENOMIC DNA]</scope>
    <source>
        <strain evidence="5 6">CECT 7971</strain>
    </source>
</reference>
<dbReference type="EMBL" id="FWFW01000003">
    <property type="protein sequence ID" value="SLN33334.1"/>
    <property type="molecule type" value="Genomic_DNA"/>
</dbReference>
<dbReference type="Proteomes" id="UP000193307">
    <property type="component" value="Unassembled WGS sequence"/>
</dbReference>
<gene>
    <name evidence="5" type="ORF">PAM7971_01378</name>
</gene>
<organism evidence="5 6">
    <name type="scientific">Pacificibacter marinus</name>
    <dbReference type="NCBI Taxonomy" id="658057"/>
    <lineage>
        <taxon>Bacteria</taxon>
        <taxon>Pseudomonadati</taxon>
        <taxon>Pseudomonadota</taxon>
        <taxon>Alphaproteobacteria</taxon>
        <taxon>Rhodobacterales</taxon>
        <taxon>Roseobacteraceae</taxon>
        <taxon>Pacificibacter</taxon>
    </lineage>
</organism>
<evidence type="ECO:0000259" key="4">
    <source>
        <dbReference type="SMART" id="SM00421"/>
    </source>
</evidence>
<dbReference type="InterPro" id="IPR005143">
    <property type="entry name" value="TF_LuxR_autoind-bd_dom"/>
</dbReference>
<dbReference type="SUPFAM" id="SSF75516">
    <property type="entry name" value="Pheromone-binding domain of LuxR-like quorum-sensing transcription factors"/>
    <property type="match status" value="1"/>
</dbReference>
<dbReference type="Gene3D" id="1.10.10.10">
    <property type="entry name" value="Winged helix-like DNA-binding domain superfamily/Winged helix DNA-binding domain"/>
    <property type="match status" value="1"/>
</dbReference>
<dbReference type="InterPro" id="IPR000792">
    <property type="entry name" value="Tscrpt_reg_LuxR_C"/>
</dbReference>
<dbReference type="GO" id="GO:0006355">
    <property type="term" value="P:regulation of DNA-templated transcription"/>
    <property type="evidence" value="ECO:0007669"/>
    <property type="project" value="InterPro"/>
</dbReference>
<keyword evidence="6" id="KW-1185">Reference proteome</keyword>
<dbReference type="InterPro" id="IPR036388">
    <property type="entry name" value="WH-like_DNA-bd_sf"/>
</dbReference>
<dbReference type="SMART" id="SM00421">
    <property type="entry name" value="HTH_LUXR"/>
    <property type="match status" value="1"/>
</dbReference>
<dbReference type="STRING" id="658057.SAMN04488032_106175"/>
<accession>A0A1Y5S9W2</accession>
<evidence type="ECO:0000256" key="2">
    <source>
        <dbReference type="ARBA" id="ARBA00023125"/>
    </source>
</evidence>
<dbReference type="GO" id="GO:0003677">
    <property type="term" value="F:DNA binding"/>
    <property type="evidence" value="ECO:0007669"/>
    <property type="project" value="UniProtKB-KW"/>
</dbReference>
<evidence type="ECO:0000256" key="3">
    <source>
        <dbReference type="ARBA" id="ARBA00023163"/>
    </source>
</evidence>
<dbReference type="SUPFAM" id="SSF46894">
    <property type="entry name" value="C-terminal effector domain of the bipartite response regulators"/>
    <property type="match status" value="1"/>
</dbReference>
<evidence type="ECO:0000313" key="6">
    <source>
        <dbReference type="Proteomes" id="UP000193307"/>
    </source>
</evidence>
<dbReference type="Gene3D" id="3.30.450.80">
    <property type="entry name" value="Transcription factor LuxR-like, autoinducer-binding domain"/>
    <property type="match status" value="1"/>
</dbReference>
<protein>
    <submittedName>
        <fullName evidence="5">Autoinducer binding domain protein</fullName>
    </submittedName>
</protein>
<keyword evidence="2" id="KW-0238">DNA-binding</keyword>